<evidence type="ECO:0008006" key="4">
    <source>
        <dbReference type="Google" id="ProtNLM"/>
    </source>
</evidence>
<gene>
    <name evidence="2" type="ORF">SAMN03080617_01372</name>
</gene>
<dbReference type="EMBL" id="FMXE01000008">
    <property type="protein sequence ID" value="SDA62595.1"/>
    <property type="molecule type" value="Genomic_DNA"/>
</dbReference>
<name>A0A1G5WZ58_9BACT</name>
<protein>
    <recommendedName>
        <fullName evidence="4">TonB protein C-terminal</fullName>
    </recommendedName>
</protein>
<reference evidence="3" key="1">
    <citation type="submission" date="2016-10" db="EMBL/GenBank/DDBJ databases">
        <authorList>
            <person name="Varghese N."/>
            <person name="Submissions S."/>
        </authorList>
    </citation>
    <scope>NUCLEOTIDE SEQUENCE [LARGE SCALE GENOMIC DNA]</scope>
    <source>
        <strain evidence="3">DSM 22703</strain>
    </source>
</reference>
<organism evidence="2 3">
    <name type="scientific">Algoriphagus alkaliphilus</name>
    <dbReference type="NCBI Taxonomy" id="279824"/>
    <lineage>
        <taxon>Bacteria</taxon>
        <taxon>Pseudomonadati</taxon>
        <taxon>Bacteroidota</taxon>
        <taxon>Cytophagia</taxon>
        <taxon>Cytophagales</taxon>
        <taxon>Cyclobacteriaceae</taxon>
        <taxon>Algoriphagus</taxon>
    </lineage>
</organism>
<dbReference type="PROSITE" id="PS51257">
    <property type="entry name" value="PROKAR_LIPOPROTEIN"/>
    <property type="match status" value="1"/>
</dbReference>
<evidence type="ECO:0000313" key="3">
    <source>
        <dbReference type="Proteomes" id="UP000198756"/>
    </source>
</evidence>
<keyword evidence="1" id="KW-0732">Signal</keyword>
<dbReference type="Proteomes" id="UP000198756">
    <property type="component" value="Unassembled WGS sequence"/>
</dbReference>
<dbReference type="AlphaFoldDB" id="A0A1G5WZ58"/>
<dbReference type="STRING" id="279824.SAMN03080617_01372"/>
<evidence type="ECO:0000313" key="2">
    <source>
        <dbReference type="EMBL" id="SDA62595.1"/>
    </source>
</evidence>
<feature type="chain" id="PRO_5011763612" description="TonB protein C-terminal" evidence="1">
    <location>
        <begin position="23"/>
        <end position="135"/>
    </location>
</feature>
<evidence type="ECO:0000256" key="1">
    <source>
        <dbReference type="SAM" id="SignalP"/>
    </source>
</evidence>
<proteinExistence type="predicted"/>
<feature type="signal peptide" evidence="1">
    <location>
        <begin position="1"/>
        <end position="22"/>
    </location>
</feature>
<sequence>MKSLIILSFFSLFLVLSTSCESNSDKLKIYSLEEVDEVAVPSFGLDSFYKYLDVMVINPNITLNDTIKYFVEFTVLENGKLKIGEQYPSISLTFDSMVCQTMKDTEPWIPSQLNGKKVSTSLILPFKFSPKVAID</sequence>
<keyword evidence="3" id="KW-1185">Reference proteome</keyword>
<accession>A0A1G5WZ58</accession>